<keyword evidence="5" id="KW-0004">4Fe-4S</keyword>
<dbReference type="GO" id="GO:0004844">
    <property type="term" value="F:uracil DNA N-glycosylase activity"/>
    <property type="evidence" value="ECO:0007669"/>
    <property type="project" value="UniProtKB-EC"/>
</dbReference>
<sequence length="192" mass="21744">MTKDEKEKGISAIAEQISLCKKCRLYEQALHPVPGDGSCNTEITFVGEAPGFYEDQQGIPFVGRAGKLLEFMLKQIGYKREEVWIGNIIKHRPPENRDPLPDEISACQDYLNHQLEIISPILVVTLGRFSMNHFLPDAKISVDHGKVQKADKFTIYPLYHPAAGLRNPQVKKNLLIDFLRIPEILENVKNGH</sequence>
<evidence type="ECO:0000256" key="7">
    <source>
        <dbReference type="ARBA" id="ARBA00022763"/>
    </source>
</evidence>
<dbReference type="Gene3D" id="3.40.470.10">
    <property type="entry name" value="Uracil-DNA glycosylase-like domain"/>
    <property type="match status" value="1"/>
</dbReference>
<dbReference type="InterPro" id="IPR036895">
    <property type="entry name" value="Uracil-DNA_glycosylase-like_sf"/>
</dbReference>
<dbReference type="STRING" id="1802624.A2982_03685"/>
<dbReference type="PANTHER" id="PTHR33693:SF1">
    <property type="entry name" value="TYPE-4 URACIL-DNA GLYCOSYLASE"/>
    <property type="match status" value="1"/>
</dbReference>
<keyword evidence="11" id="KW-0234">DNA repair</keyword>
<dbReference type="GO" id="GO:0051539">
    <property type="term" value="F:4 iron, 4 sulfur cluster binding"/>
    <property type="evidence" value="ECO:0007669"/>
    <property type="project" value="UniProtKB-KW"/>
</dbReference>
<dbReference type="SMART" id="SM00986">
    <property type="entry name" value="UDG"/>
    <property type="match status" value="1"/>
</dbReference>
<name>A0A1F4V6U5_UNCKA</name>
<evidence type="ECO:0000259" key="12">
    <source>
        <dbReference type="SMART" id="SM00986"/>
    </source>
</evidence>
<dbReference type="InterPro" id="IPR051536">
    <property type="entry name" value="UDG_Type-4/5"/>
</dbReference>
<dbReference type="GO" id="GO:0006281">
    <property type="term" value="P:DNA repair"/>
    <property type="evidence" value="ECO:0007669"/>
    <property type="project" value="UniProtKB-KW"/>
</dbReference>
<dbReference type="InterPro" id="IPR005122">
    <property type="entry name" value="Uracil-DNA_glycosylase-like"/>
</dbReference>
<dbReference type="SUPFAM" id="SSF52141">
    <property type="entry name" value="Uracil-DNA glycosylase-like"/>
    <property type="match status" value="1"/>
</dbReference>
<reference evidence="13 14" key="1">
    <citation type="journal article" date="2016" name="Nat. Commun.">
        <title>Thousands of microbial genomes shed light on interconnected biogeochemical processes in an aquifer system.</title>
        <authorList>
            <person name="Anantharaman K."/>
            <person name="Brown C.T."/>
            <person name="Hug L.A."/>
            <person name="Sharon I."/>
            <person name="Castelle C.J."/>
            <person name="Probst A.J."/>
            <person name="Thomas B.C."/>
            <person name="Singh A."/>
            <person name="Wilkins M.J."/>
            <person name="Karaoz U."/>
            <person name="Brodie E.L."/>
            <person name="Williams K.H."/>
            <person name="Hubbard S.S."/>
            <person name="Banfield J.F."/>
        </authorList>
    </citation>
    <scope>NUCLEOTIDE SEQUENCE [LARGE SCALE GENOMIC DNA]</scope>
</reference>
<evidence type="ECO:0000256" key="6">
    <source>
        <dbReference type="ARBA" id="ARBA00022723"/>
    </source>
</evidence>
<evidence type="ECO:0000256" key="2">
    <source>
        <dbReference type="ARBA" id="ARBA00006521"/>
    </source>
</evidence>
<evidence type="ECO:0000256" key="10">
    <source>
        <dbReference type="ARBA" id="ARBA00023014"/>
    </source>
</evidence>
<keyword evidence="6" id="KW-0479">Metal-binding</keyword>
<dbReference type="Pfam" id="PF03167">
    <property type="entry name" value="UDG"/>
    <property type="match status" value="1"/>
</dbReference>
<keyword evidence="9" id="KW-0408">Iron</keyword>
<dbReference type="PANTHER" id="PTHR33693">
    <property type="entry name" value="TYPE-5 URACIL-DNA GLYCOSYLASE"/>
    <property type="match status" value="1"/>
</dbReference>
<organism evidence="13 14">
    <name type="scientific">candidate division WWE3 bacterium RIFCSPLOWO2_01_FULL_39_13</name>
    <dbReference type="NCBI Taxonomy" id="1802624"/>
    <lineage>
        <taxon>Bacteria</taxon>
        <taxon>Katanobacteria</taxon>
    </lineage>
</organism>
<evidence type="ECO:0000256" key="8">
    <source>
        <dbReference type="ARBA" id="ARBA00022801"/>
    </source>
</evidence>
<dbReference type="EMBL" id="MEVH01000002">
    <property type="protein sequence ID" value="OGC52343.1"/>
    <property type="molecule type" value="Genomic_DNA"/>
</dbReference>
<evidence type="ECO:0000256" key="3">
    <source>
        <dbReference type="ARBA" id="ARBA00012030"/>
    </source>
</evidence>
<evidence type="ECO:0000256" key="4">
    <source>
        <dbReference type="ARBA" id="ARBA00019403"/>
    </source>
</evidence>
<dbReference type="AlphaFoldDB" id="A0A1F4V6U5"/>
<evidence type="ECO:0000256" key="9">
    <source>
        <dbReference type="ARBA" id="ARBA00023004"/>
    </source>
</evidence>
<dbReference type="Proteomes" id="UP000178771">
    <property type="component" value="Unassembled WGS sequence"/>
</dbReference>
<evidence type="ECO:0000313" key="14">
    <source>
        <dbReference type="Proteomes" id="UP000178771"/>
    </source>
</evidence>
<dbReference type="CDD" id="cd10030">
    <property type="entry name" value="UDG-F4_TTUDGA_SPO1dp_like"/>
    <property type="match status" value="1"/>
</dbReference>
<dbReference type="SMART" id="SM00987">
    <property type="entry name" value="UreE_C"/>
    <property type="match status" value="1"/>
</dbReference>
<keyword evidence="7" id="KW-0227">DNA damage</keyword>
<evidence type="ECO:0000256" key="11">
    <source>
        <dbReference type="ARBA" id="ARBA00023204"/>
    </source>
</evidence>
<comment type="catalytic activity">
    <reaction evidence="1">
        <text>Hydrolyzes single-stranded DNA or mismatched double-stranded DNA and polynucleotides, releasing free uracil.</text>
        <dbReference type="EC" id="3.2.2.27"/>
    </reaction>
</comment>
<evidence type="ECO:0000256" key="1">
    <source>
        <dbReference type="ARBA" id="ARBA00001400"/>
    </source>
</evidence>
<dbReference type="NCBIfam" id="TIGR00758">
    <property type="entry name" value="UDG_fam4"/>
    <property type="match status" value="1"/>
</dbReference>
<comment type="caution">
    <text evidence="13">The sequence shown here is derived from an EMBL/GenBank/DDBJ whole genome shotgun (WGS) entry which is preliminary data.</text>
</comment>
<protein>
    <recommendedName>
        <fullName evidence="4">Type-4 uracil-DNA glycosylase</fullName>
        <ecNumber evidence="3">3.2.2.27</ecNumber>
    </recommendedName>
</protein>
<feature type="domain" description="Uracil-DNA glycosylase-like" evidence="12">
    <location>
        <begin position="34"/>
        <end position="185"/>
    </location>
</feature>
<keyword evidence="8" id="KW-0378">Hydrolase</keyword>
<evidence type="ECO:0000256" key="5">
    <source>
        <dbReference type="ARBA" id="ARBA00022485"/>
    </source>
</evidence>
<dbReference type="GO" id="GO:0046872">
    <property type="term" value="F:metal ion binding"/>
    <property type="evidence" value="ECO:0007669"/>
    <property type="project" value="UniProtKB-KW"/>
</dbReference>
<proteinExistence type="inferred from homology"/>
<keyword evidence="10" id="KW-0411">Iron-sulfur</keyword>
<accession>A0A1F4V6U5</accession>
<dbReference type="EC" id="3.2.2.27" evidence="3"/>
<gene>
    <name evidence="13" type="ORF">A2982_03685</name>
</gene>
<evidence type="ECO:0000313" key="13">
    <source>
        <dbReference type="EMBL" id="OGC52343.1"/>
    </source>
</evidence>
<dbReference type="InterPro" id="IPR005273">
    <property type="entry name" value="Ura-DNA_glyco_family4"/>
</dbReference>
<comment type="similarity">
    <text evidence="2">Belongs to the uracil-DNA glycosylase (UDG) superfamily. Type 4 (UDGa) family.</text>
</comment>